<name>A0A848H421_9BURK</name>
<comment type="subcellular location">
    <subcellularLocation>
        <location evidence="1">Secreted</location>
    </subcellularLocation>
</comment>
<dbReference type="RefSeq" id="WP_169418404.1">
    <property type="nucleotide sequence ID" value="NZ_JABBFX010000001.1"/>
</dbReference>
<dbReference type="EMBL" id="JABBFX010000001">
    <property type="protein sequence ID" value="NML44259.1"/>
    <property type="molecule type" value="Genomic_DNA"/>
</dbReference>
<feature type="domain" description="MACPF" evidence="4">
    <location>
        <begin position="12"/>
        <end position="339"/>
    </location>
</feature>
<dbReference type="AlphaFoldDB" id="A0A848H421"/>
<comment type="caution">
    <text evidence="5">The sequence shown here is derived from an EMBL/GenBank/DDBJ whole genome shotgun (WGS) entry which is preliminary data.</text>
</comment>
<dbReference type="GO" id="GO:0005576">
    <property type="term" value="C:extracellular region"/>
    <property type="evidence" value="ECO:0007669"/>
    <property type="project" value="UniProtKB-SubCell"/>
</dbReference>
<accession>A0A848H421</accession>
<dbReference type="Proteomes" id="UP000541185">
    <property type="component" value="Unassembled WGS sequence"/>
</dbReference>
<evidence type="ECO:0000313" key="6">
    <source>
        <dbReference type="Proteomes" id="UP000541185"/>
    </source>
</evidence>
<protein>
    <recommendedName>
        <fullName evidence="4">MACPF domain-containing protein</fullName>
    </recommendedName>
</protein>
<organism evidence="5 6">
    <name type="scientific">Ramlibacter agri</name>
    <dbReference type="NCBI Taxonomy" id="2728837"/>
    <lineage>
        <taxon>Bacteria</taxon>
        <taxon>Pseudomonadati</taxon>
        <taxon>Pseudomonadota</taxon>
        <taxon>Betaproteobacteria</taxon>
        <taxon>Burkholderiales</taxon>
        <taxon>Comamonadaceae</taxon>
        <taxon>Ramlibacter</taxon>
    </lineage>
</organism>
<sequence>MPDIAALKHARHELGLPEIPSLVPGHAVLGKGFNIFGRYNAASAKATLFDMTQPALRVWRSPQSGMLYLLPQNVDDPVELGVQSGESTTFNSKSSVSQYFSAQANVSGKYGMFSAEFDAAFSSVGQQIADYYLGLVCVRSKNYKLRLLDASIDKLAPWVLDDADFKGLPTEYKPADKENVRAFFAFFNKFGTHFVNEVDMGGRLDYYTAIDKTYSKSETDFKAKLKLEAKAVFFAAKAEAGVAWNQLGEDWASKRIVRISATGSNTILEALVPGFNDNFHWIYNQWLVDLRFMPMPVDFSLVPIHSLFSGAQAQALKEATEAYAGNNLTLYTPDDYDVYKRSSGFANLNDKPLSLAPSLGSPGVRALVLDRATLAVKLDKAYRITEHSIDPETLKEYAAVVADLDPYQGNRDVIVAILIWWVSGVQLYPSVPLANLLKNLGAGDAMDTWWSLKHTSSALGLVSYGIVGTYGGSAPALEAFAMHDNTATRGLLLEAFLKPEYSGGVFRYVPS</sequence>
<evidence type="ECO:0000256" key="2">
    <source>
        <dbReference type="ARBA" id="ARBA00022525"/>
    </source>
</evidence>
<keyword evidence="2" id="KW-0964">Secreted</keyword>
<evidence type="ECO:0000256" key="1">
    <source>
        <dbReference type="ARBA" id="ARBA00004613"/>
    </source>
</evidence>
<dbReference type="InterPro" id="IPR020864">
    <property type="entry name" value="MACPF"/>
</dbReference>
<dbReference type="SMART" id="SM00457">
    <property type="entry name" value="MACPF"/>
    <property type="match status" value="1"/>
</dbReference>
<keyword evidence="3" id="KW-1015">Disulfide bond</keyword>
<keyword evidence="6" id="KW-1185">Reference proteome</keyword>
<dbReference type="PANTHER" id="PTHR45742">
    <property type="entry name" value="COMPLEMENT COMPONENT C6"/>
    <property type="match status" value="1"/>
</dbReference>
<gene>
    <name evidence="5" type="ORF">HHL11_10895</name>
</gene>
<dbReference type="PANTHER" id="PTHR45742:SF8">
    <property type="entry name" value="FLOCCULATION PROTEIN FLO11"/>
    <property type="match status" value="1"/>
</dbReference>
<dbReference type="PROSITE" id="PS51412">
    <property type="entry name" value="MACPF_2"/>
    <property type="match status" value="1"/>
</dbReference>
<evidence type="ECO:0000259" key="4">
    <source>
        <dbReference type="PROSITE" id="PS51412"/>
    </source>
</evidence>
<dbReference type="Pfam" id="PF01823">
    <property type="entry name" value="MACPF"/>
    <property type="match status" value="1"/>
</dbReference>
<evidence type="ECO:0000313" key="5">
    <source>
        <dbReference type="EMBL" id="NML44259.1"/>
    </source>
</evidence>
<proteinExistence type="predicted"/>
<evidence type="ECO:0000256" key="3">
    <source>
        <dbReference type="ARBA" id="ARBA00023157"/>
    </source>
</evidence>
<reference evidence="5 6" key="1">
    <citation type="submission" date="2020-04" db="EMBL/GenBank/DDBJ databases">
        <title>Ramlibacter sp. G-1-2-2 isolated from soil.</title>
        <authorList>
            <person name="Dahal R.H."/>
        </authorList>
    </citation>
    <scope>NUCLEOTIDE SEQUENCE [LARGE SCALE GENOMIC DNA]</scope>
    <source>
        <strain evidence="5 6">G-1-2-2</strain>
    </source>
</reference>